<evidence type="ECO:0000313" key="5">
    <source>
        <dbReference type="EMBL" id="RBP51311.1"/>
    </source>
</evidence>
<dbReference type="EMBL" id="QNRT01000002">
    <property type="protein sequence ID" value="RBP51311.1"/>
    <property type="molecule type" value="Genomic_DNA"/>
</dbReference>
<keyword evidence="3" id="KW-0325">Glycoprotein</keyword>
<evidence type="ECO:0000256" key="3">
    <source>
        <dbReference type="ARBA" id="ARBA00023180"/>
    </source>
</evidence>
<feature type="domain" description="Strictosidine synthase conserved region" evidence="4">
    <location>
        <begin position="148"/>
        <end position="241"/>
    </location>
</feature>
<evidence type="ECO:0000313" key="6">
    <source>
        <dbReference type="Proteomes" id="UP000253083"/>
    </source>
</evidence>
<dbReference type="Pfam" id="PF03088">
    <property type="entry name" value="Str_synth"/>
    <property type="match status" value="1"/>
</dbReference>
<evidence type="ECO:0000256" key="1">
    <source>
        <dbReference type="ARBA" id="ARBA00009191"/>
    </source>
</evidence>
<keyword evidence="6" id="KW-1185">Reference proteome</keyword>
<keyword evidence="2" id="KW-0597">Phosphoprotein</keyword>
<dbReference type="PANTHER" id="PTHR10426">
    <property type="entry name" value="STRICTOSIDINE SYNTHASE-RELATED"/>
    <property type="match status" value="1"/>
</dbReference>
<reference evidence="5 6" key="1">
    <citation type="submission" date="2018-06" db="EMBL/GenBank/DDBJ databases">
        <title>Genomic Encyclopedia of Type Strains, Phase IV (KMG-IV): sequencing the most valuable type-strain genomes for metagenomic binning, comparative biology and taxonomic classification.</title>
        <authorList>
            <person name="Goeker M."/>
        </authorList>
    </citation>
    <scope>NUCLEOTIDE SEQUENCE [LARGE SCALE GENOMIC DNA]</scope>
    <source>
        <strain evidence="5 6">DSM 24032</strain>
    </source>
</reference>
<evidence type="ECO:0000259" key="4">
    <source>
        <dbReference type="Pfam" id="PF03088"/>
    </source>
</evidence>
<gene>
    <name evidence="5" type="ORF">DFR28_102730</name>
</gene>
<proteinExistence type="inferred from homology"/>
<comment type="caution">
    <text evidence="5">The sequence shown here is derived from an EMBL/GenBank/DDBJ whole genome shotgun (WGS) entry which is preliminary data.</text>
</comment>
<comment type="similarity">
    <text evidence="1">Belongs to the strictosidine synthase family.</text>
</comment>
<dbReference type="InParanoid" id="A0A395JKS8"/>
<dbReference type="Gene3D" id="2.120.10.30">
    <property type="entry name" value="TolB, C-terminal domain"/>
    <property type="match status" value="1"/>
</dbReference>
<dbReference type="Pfam" id="PF20067">
    <property type="entry name" value="SSL_N"/>
    <property type="match status" value="1"/>
</dbReference>
<accession>A0A395JKS8</accession>
<evidence type="ECO:0000256" key="2">
    <source>
        <dbReference type="ARBA" id="ARBA00022553"/>
    </source>
</evidence>
<dbReference type="Proteomes" id="UP000253083">
    <property type="component" value="Unassembled WGS sequence"/>
</dbReference>
<sequence>MKLMFKFLALILVLGALYLTLWPTPVEPQAWDAPSSLGYVGKFEPNQKLRDFTALPLTGLHGPEAAAFDAMGRLYATTHEGWILRWSAAASEPERWVDLGGRPLGVDFDADGNLWVANAYLGLQKISPQGQVATLVTETNGVPVRYADDVVVAPDGKVYFSDASTRFGAKASLGTLEASLLDIMEHSDNGRIIMYDPKSGVSSVVLDGLTFANGVAMDATGEFLLVVETGEYRVHKLWLNGAKAGQSEVIIDNIPGFPDNIHRGLNGRYWIGLTAPRSAILDDLSQKPFVRKIVQRLPASMRPQVGAYGMVIAIDADGQVMENLHAPDGEVFTTTGVAESDDFLFVTSLTAPFLARYAKKDLPIN</sequence>
<protein>
    <submittedName>
        <fullName evidence="5">Sugar lactone lactonase YvrE</fullName>
    </submittedName>
</protein>
<dbReference type="PANTHER" id="PTHR10426:SF88">
    <property type="entry name" value="ADIPOCYTE PLASMA MEMBRANE-ASSOCIATED PROTEIN HEMOMUCIN-RELATED"/>
    <property type="match status" value="1"/>
</dbReference>
<dbReference type="GO" id="GO:0016787">
    <property type="term" value="F:hydrolase activity"/>
    <property type="evidence" value="ECO:0007669"/>
    <property type="project" value="TreeGrafter"/>
</dbReference>
<dbReference type="AlphaFoldDB" id="A0A395JKS8"/>
<dbReference type="GO" id="GO:0012505">
    <property type="term" value="C:endomembrane system"/>
    <property type="evidence" value="ECO:0007669"/>
    <property type="project" value="TreeGrafter"/>
</dbReference>
<name>A0A395JKS8_9GAMM</name>
<dbReference type="InterPro" id="IPR018119">
    <property type="entry name" value="Strictosidine_synth_cons-reg"/>
</dbReference>
<dbReference type="OrthoDB" id="241638at2"/>
<organism evidence="5 6">
    <name type="scientific">Arenicella xantha</name>
    <dbReference type="NCBI Taxonomy" id="644221"/>
    <lineage>
        <taxon>Bacteria</taxon>
        <taxon>Pseudomonadati</taxon>
        <taxon>Pseudomonadota</taxon>
        <taxon>Gammaproteobacteria</taxon>
        <taxon>Arenicellales</taxon>
        <taxon>Arenicellaceae</taxon>
        <taxon>Arenicella</taxon>
    </lineage>
</organism>
<dbReference type="InterPro" id="IPR011042">
    <property type="entry name" value="6-blade_b-propeller_TolB-like"/>
</dbReference>
<dbReference type="SUPFAM" id="SSF63829">
    <property type="entry name" value="Calcium-dependent phosphotriesterase"/>
    <property type="match status" value="1"/>
</dbReference>